<dbReference type="CDD" id="cd02440">
    <property type="entry name" value="AdoMet_MTases"/>
    <property type="match status" value="1"/>
</dbReference>
<dbReference type="InterPro" id="IPR023397">
    <property type="entry name" value="SAM-dep_MeTrfase_MraW_recog"/>
</dbReference>
<keyword evidence="3 6" id="KW-0489">Methyltransferase</keyword>
<dbReference type="EC" id="2.1.1.199" evidence="6"/>
<dbReference type="AlphaFoldDB" id="A0A1F7YC51"/>
<protein>
    <recommendedName>
        <fullName evidence="6">Ribosomal RNA small subunit methyltransferase H</fullName>
        <ecNumber evidence="6">2.1.1.199</ecNumber>
    </recommendedName>
    <alternativeName>
        <fullName evidence="6">16S rRNA m(4)C1402 methyltransferase</fullName>
    </alternativeName>
    <alternativeName>
        <fullName evidence="6">rRNA (cytosine-N(4)-)-methyltransferase RsmH</fullName>
    </alternativeName>
</protein>
<dbReference type="InterPro" id="IPR002903">
    <property type="entry name" value="RsmH"/>
</dbReference>
<evidence type="ECO:0000313" key="8">
    <source>
        <dbReference type="Proteomes" id="UP000178851"/>
    </source>
</evidence>
<evidence type="ECO:0000256" key="4">
    <source>
        <dbReference type="ARBA" id="ARBA00022679"/>
    </source>
</evidence>
<evidence type="ECO:0000256" key="6">
    <source>
        <dbReference type="HAMAP-Rule" id="MF_01007"/>
    </source>
</evidence>
<dbReference type="Proteomes" id="UP000178851">
    <property type="component" value="Unassembled WGS sequence"/>
</dbReference>
<keyword evidence="6" id="KW-0963">Cytoplasm</keyword>
<accession>A0A1F7YC51</accession>
<dbReference type="SUPFAM" id="SSF81799">
    <property type="entry name" value="Putative methyltransferase TM0872, insert domain"/>
    <property type="match status" value="1"/>
</dbReference>
<dbReference type="NCBIfam" id="TIGR00006">
    <property type="entry name" value="16S rRNA (cytosine(1402)-N(4))-methyltransferase RsmH"/>
    <property type="match status" value="1"/>
</dbReference>
<comment type="subcellular location">
    <subcellularLocation>
        <location evidence="6">Cytoplasm</location>
    </subcellularLocation>
</comment>
<dbReference type="InterPro" id="IPR029063">
    <property type="entry name" value="SAM-dependent_MTases_sf"/>
</dbReference>
<organism evidence="7 8">
    <name type="scientific">Candidatus Woesebacteria bacterium RIFCSPHIGHO2_01_FULL_39_28</name>
    <dbReference type="NCBI Taxonomy" id="1802496"/>
    <lineage>
        <taxon>Bacteria</taxon>
        <taxon>Candidatus Woeseibacteriota</taxon>
    </lineage>
</organism>
<name>A0A1F7YC51_9BACT</name>
<dbReference type="EMBL" id="MGGI01000025">
    <property type="protein sequence ID" value="OGM24906.1"/>
    <property type="molecule type" value="Genomic_DNA"/>
</dbReference>
<dbReference type="GO" id="GO:0005737">
    <property type="term" value="C:cytoplasm"/>
    <property type="evidence" value="ECO:0007669"/>
    <property type="project" value="UniProtKB-SubCell"/>
</dbReference>
<dbReference type="Gene3D" id="1.10.150.170">
    <property type="entry name" value="Putative methyltransferase TM0872, insert domain"/>
    <property type="match status" value="1"/>
</dbReference>
<reference evidence="7 8" key="1">
    <citation type="journal article" date="2016" name="Nat. Commun.">
        <title>Thousands of microbial genomes shed light on interconnected biogeochemical processes in an aquifer system.</title>
        <authorList>
            <person name="Anantharaman K."/>
            <person name="Brown C.T."/>
            <person name="Hug L.A."/>
            <person name="Sharon I."/>
            <person name="Castelle C.J."/>
            <person name="Probst A.J."/>
            <person name="Thomas B.C."/>
            <person name="Singh A."/>
            <person name="Wilkins M.J."/>
            <person name="Karaoz U."/>
            <person name="Brodie E.L."/>
            <person name="Williams K.H."/>
            <person name="Hubbard S.S."/>
            <person name="Banfield J.F."/>
        </authorList>
    </citation>
    <scope>NUCLEOTIDE SEQUENCE [LARGE SCALE GENOMIC DNA]</scope>
</reference>
<dbReference type="SUPFAM" id="SSF53335">
    <property type="entry name" value="S-adenosyl-L-methionine-dependent methyltransferases"/>
    <property type="match status" value="1"/>
</dbReference>
<comment type="caution">
    <text evidence="7">The sequence shown here is derived from an EMBL/GenBank/DDBJ whole genome shotgun (WGS) entry which is preliminary data.</text>
</comment>
<dbReference type="Gene3D" id="3.40.50.150">
    <property type="entry name" value="Vaccinia Virus protein VP39"/>
    <property type="match status" value="1"/>
</dbReference>
<keyword evidence="4 6" id="KW-0808">Transferase</keyword>
<feature type="binding site" evidence="6">
    <location>
        <position position="108"/>
    </location>
    <ligand>
        <name>S-adenosyl-L-methionine</name>
        <dbReference type="ChEBI" id="CHEBI:59789"/>
    </ligand>
</feature>
<dbReference type="PANTHER" id="PTHR11265">
    <property type="entry name" value="S-ADENOSYL-METHYLTRANSFERASE MRAW"/>
    <property type="match status" value="1"/>
</dbReference>
<keyword evidence="5 6" id="KW-0949">S-adenosyl-L-methionine</keyword>
<proteinExistence type="inferred from homology"/>
<feature type="binding site" evidence="6">
    <location>
        <position position="80"/>
    </location>
    <ligand>
        <name>S-adenosyl-L-methionine</name>
        <dbReference type="ChEBI" id="CHEBI:59789"/>
    </ligand>
</feature>
<sequence length="292" mass="32714">MVIQTKIHETVLLNEVVQVLVAYLKYQGRFIDATLGTGGHTLELLKHGSVLGIDQDPEMIEIARKRVTESNEFKFVCGNFKDLRKIALNSNFDQVDGVVFDLGVSNLHFASLTRGFSFVNKKAALDMRISNRGLTAADLLNSLRRDHLVDLFQQVMGKKQAVIVVEKVLAKRKIDPIRTVGDFLETCGVLQAKKNLNPATLAFLALRIAVNSEIDNLRESLPQALSLLKKGGRLGVISFHSLEDRIVKSFFREMEATHLAKVLYKKVLTASAEETYENPKARSAHLRFLEKI</sequence>
<dbReference type="Pfam" id="PF01795">
    <property type="entry name" value="Methyltransf_5"/>
    <property type="match status" value="1"/>
</dbReference>
<dbReference type="HAMAP" id="MF_01007">
    <property type="entry name" value="16SrRNA_methyltr_H"/>
    <property type="match status" value="1"/>
</dbReference>
<keyword evidence="2 6" id="KW-0698">rRNA processing</keyword>
<dbReference type="PIRSF" id="PIRSF004486">
    <property type="entry name" value="MraW"/>
    <property type="match status" value="1"/>
</dbReference>
<gene>
    <name evidence="6" type="primary">rsmH</name>
    <name evidence="7" type="ORF">A2627_02975</name>
</gene>
<feature type="binding site" evidence="6">
    <location>
        <position position="101"/>
    </location>
    <ligand>
        <name>S-adenosyl-L-methionine</name>
        <dbReference type="ChEBI" id="CHEBI:59789"/>
    </ligand>
</feature>
<dbReference type="GO" id="GO:0070475">
    <property type="term" value="P:rRNA base methylation"/>
    <property type="evidence" value="ECO:0007669"/>
    <property type="project" value="UniProtKB-UniRule"/>
</dbReference>
<dbReference type="PANTHER" id="PTHR11265:SF0">
    <property type="entry name" value="12S RRNA N4-METHYLCYTIDINE METHYLTRANSFERASE"/>
    <property type="match status" value="1"/>
</dbReference>
<feature type="binding site" evidence="6">
    <location>
        <begin position="38"/>
        <end position="40"/>
    </location>
    <ligand>
        <name>S-adenosyl-L-methionine</name>
        <dbReference type="ChEBI" id="CHEBI:59789"/>
    </ligand>
</feature>
<evidence type="ECO:0000256" key="1">
    <source>
        <dbReference type="ARBA" id="ARBA00010396"/>
    </source>
</evidence>
<dbReference type="GO" id="GO:0071424">
    <property type="term" value="F:rRNA (cytosine-N4-)-methyltransferase activity"/>
    <property type="evidence" value="ECO:0007669"/>
    <property type="project" value="UniProtKB-UniRule"/>
</dbReference>
<evidence type="ECO:0000256" key="5">
    <source>
        <dbReference type="ARBA" id="ARBA00022691"/>
    </source>
</evidence>
<comment type="catalytic activity">
    <reaction evidence="6">
        <text>cytidine(1402) in 16S rRNA + S-adenosyl-L-methionine = N(4)-methylcytidine(1402) in 16S rRNA + S-adenosyl-L-homocysteine + H(+)</text>
        <dbReference type="Rhea" id="RHEA:42928"/>
        <dbReference type="Rhea" id="RHEA-COMP:10286"/>
        <dbReference type="Rhea" id="RHEA-COMP:10287"/>
        <dbReference type="ChEBI" id="CHEBI:15378"/>
        <dbReference type="ChEBI" id="CHEBI:57856"/>
        <dbReference type="ChEBI" id="CHEBI:59789"/>
        <dbReference type="ChEBI" id="CHEBI:74506"/>
        <dbReference type="ChEBI" id="CHEBI:82748"/>
        <dbReference type="EC" id="2.1.1.199"/>
    </reaction>
</comment>
<feature type="binding site" evidence="6">
    <location>
        <position position="54"/>
    </location>
    <ligand>
        <name>S-adenosyl-L-methionine</name>
        <dbReference type="ChEBI" id="CHEBI:59789"/>
    </ligand>
</feature>
<evidence type="ECO:0000313" key="7">
    <source>
        <dbReference type="EMBL" id="OGM24906.1"/>
    </source>
</evidence>
<comment type="function">
    <text evidence="6">Specifically methylates the N4 position of cytidine in position 1402 (C1402) of 16S rRNA.</text>
</comment>
<comment type="similarity">
    <text evidence="1 6">Belongs to the methyltransferase superfamily. RsmH family.</text>
</comment>
<evidence type="ECO:0000256" key="2">
    <source>
        <dbReference type="ARBA" id="ARBA00022552"/>
    </source>
</evidence>
<evidence type="ECO:0000256" key="3">
    <source>
        <dbReference type="ARBA" id="ARBA00022603"/>
    </source>
</evidence>